<dbReference type="InterPro" id="IPR003598">
    <property type="entry name" value="Ig_sub2"/>
</dbReference>
<dbReference type="InterPro" id="IPR013106">
    <property type="entry name" value="Ig_V-set"/>
</dbReference>
<keyword evidence="3" id="KW-0732">Signal</keyword>
<dbReference type="SMART" id="SM00406">
    <property type="entry name" value="IGv"/>
    <property type="match status" value="2"/>
</dbReference>
<evidence type="ECO:0000256" key="5">
    <source>
        <dbReference type="ARBA" id="ARBA00023136"/>
    </source>
</evidence>
<reference evidence="10 11" key="1">
    <citation type="submission" date="2024-05" db="EMBL/GenBank/DDBJ databases">
        <authorList>
            <person name="Wallberg A."/>
        </authorList>
    </citation>
    <scope>NUCLEOTIDE SEQUENCE [LARGE SCALE GENOMIC DNA]</scope>
</reference>
<proteinExistence type="predicted"/>
<evidence type="ECO:0000256" key="7">
    <source>
        <dbReference type="ARBA" id="ARBA00023180"/>
    </source>
</evidence>
<dbReference type="SMART" id="SM00409">
    <property type="entry name" value="IG"/>
    <property type="match status" value="3"/>
</dbReference>
<feature type="domain" description="Ig-like" evidence="9">
    <location>
        <begin position="224"/>
        <end position="317"/>
    </location>
</feature>
<evidence type="ECO:0000256" key="3">
    <source>
        <dbReference type="ARBA" id="ARBA00022729"/>
    </source>
</evidence>
<evidence type="ECO:0000256" key="2">
    <source>
        <dbReference type="ARBA" id="ARBA00022475"/>
    </source>
</evidence>
<evidence type="ECO:0000256" key="4">
    <source>
        <dbReference type="ARBA" id="ARBA00022737"/>
    </source>
</evidence>
<evidence type="ECO:0000313" key="10">
    <source>
        <dbReference type="EMBL" id="CAL4100234.1"/>
    </source>
</evidence>
<dbReference type="AlphaFoldDB" id="A0AAV2QV83"/>
<dbReference type="InterPro" id="IPR013783">
    <property type="entry name" value="Ig-like_fold"/>
</dbReference>
<keyword evidence="11" id="KW-1185">Reference proteome</keyword>
<dbReference type="InterPro" id="IPR036179">
    <property type="entry name" value="Ig-like_dom_sf"/>
</dbReference>
<sequence length="322" mass="36012">MTTKILRSSVRTIESFTEMNKTESMPVFLESIPNKTVVVGRDVILPCAVDNLKGYKVAWIFVETQTILTIHHTIITKNPRFTLARNDHKHWYLKISDVKPKDRGSYMCQVNSDPMMSQTGYLDVQVPPDIIDEETSSEVVVQEGHDVTLRCRARGSPKPIISWKREDGGTIHLSNGINLKVTDSEVLHIPKVSRLHMGAYLCIASNNVPPSVSKRIMLQVQFAPVLWIPNQLLGIPQGSDVTLECHTEAFPRSVNYWTDANNSMILSSGRFDAIVAENGYRAYMRLKIQSVQKSDYGTYGCTAKNSYGESSGTVKVYGELGS</sequence>
<feature type="non-terminal residue" evidence="10">
    <location>
        <position position="322"/>
    </location>
</feature>
<dbReference type="FunFam" id="2.60.40.10:FF:000032">
    <property type="entry name" value="palladin isoform X1"/>
    <property type="match status" value="1"/>
</dbReference>
<comment type="caution">
    <text evidence="10">The sequence shown here is derived from an EMBL/GenBank/DDBJ whole genome shotgun (WGS) entry which is preliminary data.</text>
</comment>
<dbReference type="PROSITE" id="PS50835">
    <property type="entry name" value="IG_LIKE"/>
    <property type="match status" value="3"/>
</dbReference>
<dbReference type="SUPFAM" id="SSF48726">
    <property type="entry name" value="Immunoglobulin"/>
    <property type="match status" value="3"/>
</dbReference>
<dbReference type="InterPro" id="IPR007110">
    <property type="entry name" value="Ig-like_dom"/>
</dbReference>
<dbReference type="Pfam" id="PF07686">
    <property type="entry name" value="V-set"/>
    <property type="match status" value="1"/>
</dbReference>
<dbReference type="Pfam" id="PF13927">
    <property type="entry name" value="Ig_3"/>
    <property type="match status" value="2"/>
</dbReference>
<dbReference type="InterPro" id="IPR051170">
    <property type="entry name" value="Neural/epithelial_adhesion"/>
</dbReference>
<keyword evidence="4" id="KW-0677">Repeat</keyword>
<protein>
    <recommendedName>
        <fullName evidence="9">Ig-like domain-containing protein</fullName>
    </recommendedName>
</protein>
<dbReference type="Gene3D" id="2.60.40.10">
    <property type="entry name" value="Immunoglobulins"/>
    <property type="match status" value="3"/>
</dbReference>
<dbReference type="PANTHER" id="PTHR12231:SF253">
    <property type="entry name" value="DPR-INTERACTING PROTEIN ETA, ISOFORM B-RELATED"/>
    <property type="match status" value="1"/>
</dbReference>
<dbReference type="FunFam" id="2.60.40.10:FF:000328">
    <property type="entry name" value="CLUMA_CG000981, isoform A"/>
    <property type="match status" value="1"/>
</dbReference>
<dbReference type="PANTHER" id="PTHR12231">
    <property type="entry name" value="CTX-RELATED TYPE I TRANSMEMBRANE PROTEIN"/>
    <property type="match status" value="1"/>
</dbReference>
<dbReference type="GO" id="GO:0043005">
    <property type="term" value="C:neuron projection"/>
    <property type="evidence" value="ECO:0007669"/>
    <property type="project" value="TreeGrafter"/>
</dbReference>
<feature type="domain" description="Ig-like" evidence="9">
    <location>
        <begin position="128"/>
        <end position="213"/>
    </location>
</feature>
<keyword evidence="6" id="KW-1015">Disulfide bond</keyword>
<evidence type="ECO:0000256" key="6">
    <source>
        <dbReference type="ARBA" id="ARBA00023157"/>
    </source>
</evidence>
<keyword evidence="8" id="KW-0393">Immunoglobulin domain</keyword>
<dbReference type="Proteomes" id="UP001497623">
    <property type="component" value="Unassembled WGS sequence"/>
</dbReference>
<gene>
    <name evidence="10" type="ORF">MNOR_LOCUS16748</name>
</gene>
<dbReference type="EMBL" id="CAXKWB010011158">
    <property type="protein sequence ID" value="CAL4100234.1"/>
    <property type="molecule type" value="Genomic_DNA"/>
</dbReference>
<organism evidence="10 11">
    <name type="scientific">Meganyctiphanes norvegica</name>
    <name type="common">Northern krill</name>
    <name type="synonym">Thysanopoda norvegica</name>
    <dbReference type="NCBI Taxonomy" id="48144"/>
    <lineage>
        <taxon>Eukaryota</taxon>
        <taxon>Metazoa</taxon>
        <taxon>Ecdysozoa</taxon>
        <taxon>Arthropoda</taxon>
        <taxon>Crustacea</taxon>
        <taxon>Multicrustacea</taxon>
        <taxon>Malacostraca</taxon>
        <taxon>Eumalacostraca</taxon>
        <taxon>Eucarida</taxon>
        <taxon>Euphausiacea</taxon>
        <taxon>Euphausiidae</taxon>
        <taxon>Meganyctiphanes</taxon>
    </lineage>
</organism>
<keyword evidence="7" id="KW-0325">Glycoprotein</keyword>
<comment type="subcellular location">
    <subcellularLocation>
        <location evidence="1">Cell membrane</location>
    </subcellularLocation>
</comment>
<dbReference type="GO" id="GO:0005886">
    <property type="term" value="C:plasma membrane"/>
    <property type="evidence" value="ECO:0007669"/>
    <property type="project" value="UniProtKB-SubCell"/>
</dbReference>
<name>A0AAV2QV83_MEGNR</name>
<feature type="domain" description="Ig-like" evidence="9">
    <location>
        <begin position="26"/>
        <end position="123"/>
    </location>
</feature>
<keyword evidence="2" id="KW-1003">Cell membrane</keyword>
<evidence type="ECO:0000256" key="8">
    <source>
        <dbReference type="ARBA" id="ARBA00023319"/>
    </source>
</evidence>
<evidence type="ECO:0000259" key="9">
    <source>
        <dbReference type="PROSITE" id="PS50835"/>
    </source>
</evidence>
<accession>A0AAV2QV83</accession>
<dbReference type="SMART" id="SM00408">
    <property type="entry name" value="IGc2"/>
    <property type="match status" value="3"/>
</dbReference>
<keyword evidence="5" id="KW-0472">Membrane</keyword>
<dbReference type="InterPro" id="IPR003599">
    <property type="entry name" value="Ig_sub"/>
</dbReference>
<evidence type="ECO:0000256" key="1">
    <source>
        <dbReference type="ARBA" id="ARBA00004236"/>
    </source>
</evidence>
<evidence type="ECO:0000313" key="11">
    <source>
        <dbReference type="Proteomes" id="UP001497623"/>
    </source>
</evidence>